<evidence type="ECO:0000256" key="10">
    <source>
        <dbReference type="PROSITE-ProRule" id="PRU01389"/>
    </source>
</evidence>
<evidence type="ECO:0000256" key="5">
    <source>
        <dbReference type="ARBA" id="ARBA00022737"/>
    </source>
</evidence>
<evidence type="ECO:0000256" key="7">
    <source>
        <dbReference type="ARBA" id="ARBA00022801"/>
    </source>
</evidence>
<name>A0A061S2Z4_9CHLO</name>
<evidence type="ECO:0000256" key="3">
    <source>
        <dbReference type="ARBA" id="ARBA00022490"/>
    </source>
</evidence>
<protein>
    <recommendedName>
        <fullName evidence="12">VLRF1 domain-containing protein</fullName>
    </recommendedName>
</protein>
<comment type="subcellular location">
    <subcellularLocation>
        <location evidence="1">Cytoplasm</location>
    </subcellularLocation>
</comment>
<reference evidence="13" key="1">
    <citation type="submission" date="2014-05" db="EMBL/GenBank/DDBJ databases">
        <title>The transcriptome of the halophilic microalga Tetraselmis sp. GSL018 isolated from the Great Salt Lake, Utah.</title>
        <authorList>
            <person name="Jinkerson R.E."/>
            <person name="D'Adamo S."/>
            <person name="Posewitz M.C."/>
        </authorList>
    </citation>
    <scope>NUCLEOTIDE SEQUENCE</scope>
    <source>
        <strain evidence="13">GSL018</strain>
    </source>
</reference>
<proteinExistence type="inferred from homology"/>
<feature type="domain" description="VLRF1" evidence="12">
    <location>
        <begin position="177"/>
        <end position="357"/>
    </location>
</feature>
<sequence length="363" mass="39221">MTPCSKTTIVASLKRFSRANLYSSRGWTRLSGTKRTSLVQSRSRCVCDSRATASAWDDWIAKNPLPGTRHALNDAGIFREPHVASNVASSRRFGWEDTARVLTEAEGLGFALSWDPQVSAWVGRRPDPGGGEVGCKITPPAVVPSPPAGDPSLERFLDTCAEPAAAAAGGGAPGAPPHAKALVVLLSAGAAAMGLWDARGELVRHKVLTGYTVRAKRGGAQLYHEAKGGGARSAGGKLRQRESRRLFSAVAGRMKEWGRDIAACDVLFYSGDVRVRAQAPSPVPHSDPLSPEALRRSSPWSRDHARAPLAALQAWNEVFAAGTGVDRHDRRWRKVGTSVRRPRLRELQRAYHHLSRGYVEYTG</sequence>
<evidence type="ECO:0000256" key="6">
    <source>
        <dbReference type="ARBA" id="ARBA00022759"/>
    </source>
</evidence>
<keyword evidence="8" id="KW-0040">ANK repeat</keyword>
<evidence type="ECO:0000313" key="13">
    <source>
        <dbReference type="EMBL" id="JAC77399.1"/>
    </source>
</evidence>
<dbReference type="PANTHER" id="PTHR16036">
    <property type="entry name" value="ANKYRIN REPEAT AND ZINC FINGER DOMAIN-CONTAINING PROTEIN 1"/>
    <property type="match status" value="1"/>
</dbReference>
<accession>A0A061S2Z4</accession>
<comment type="domain">
    <text evidence="10">The VLRF1 domain mediates binding to the 60S ribosomal subunit.</text>
</comment>
<feature type="active site" evidence="10">
    <location>
        <position position="221"/>
    </location>
</feature>
<evidence type="ECO:0000256" key="9">
    <source>
        <dbReference type="ARBA" id="ARBA00023054"/>
    </source>
</evidence>
<dbReference type="PANTHER" id="PTHR16036:SF2">
    <property type="entry name" value="TRNA ENDONUCLEASE ANKZF1"/>
    <property type="match status" value="1"/>
</dbReference>
<evidence type="ECO:0000256" key="4">
    <source>
        <dbReference type="ARBA" id="ARBA00022722"/>
    </source>
</evidence>
<dbReference type="GO" id="GO:0036503">
    <property type="term" value="P:ERAD pathway"/>
    <property type="evidence" value="ECO:0007669"/>
    <property type="project" value="TreeGrafter"/>
</dbReference>
<dbReference type="GO" id="GO:0004519">
    <property type="term" value="F:endonuclease activity"/>
    <property type="evidence" value="ECO:0007669"/>
    <property type="project" value="UniProtKB-KW"/>
</dbReference>
<keyword evidence="6 10" id="KW-0255">Endonuclease</keyword>
<dbReference type="Pfam" id="PF18826">
    <property type="entry name" value="bVLRF1"/>
    <property type="match status" value="1"/>
</dbReference>
<evidence type="ECO:0000256" key="11">
    <source>
        <dbReference type="SAM" id="MobiDB-lite"/>
    </source>
</evidence>
<keyword evidence="5" id="KW-0677">Repeat</keyword>
<feature type="region of interest" description="Disordered" evidence="11">
    <location>
        <begin position="279"/>
        <end position="300"/>
    </location>
</feature>
<keyword evidence="3 10" id="KW-0963">Cytoplasm</keyword>
<keyword evidence="7 10" id="KW-0378">Hydrolase</keyword>
<comment type="similarity">
    <text evidence="2 10">Belongs to the ANKZF1/VMS1 family.</text>
</comment>
<keyword evidence="9" id="KW-0175">Coiled coil</keyword>
<dbReference type="InterPro" id="IPR041175">
    <property type="entry name" value="VLRF1/Vms1"/>
</dbReference>
<dbReference type="AlphaFoldDB" id="A0A061S2Z4"/>
<organism evidence="13">
    <name type="scientific">Tetraselmis sp. GSL018</name>
    <dbReference type="NCBI Taxonomy" id="582737"/>
    <lineage>
        <taxon>Eukaryota</taxon>
        <taxon>Viridiplantae</taxon>
        <taxon>Chlorophyta</taxon>
        <taxon>core chlorophytes</taxon>
        <taxon>Chlorodendrophyceae</taxon>
        <taxon>Chlorodendrales</taxon>
        <taxon>Chlorodendraceae</taxon>
        <taxon>Tetraselmis</taxon>
    </lineage>
</organism>
<dbReference type="GO" id="GO:0005737">
    <property type="term" value="C:cytoplasm"/>
    <property type="evidence" value="ECO:0007669"/>
    <property type="project" value="UniProtKB-SubCell"/>
</dbReference>
<keyword evidence="4 10" id="KW-0540">Nuclease</keyword>
<gene>
    <name evidence="13" type="ORF">TSPGSL018_17808</name>
</gene>
<dbReference type="PROSITE" id="PS52044">
    <property type="entry name" value="VLRF1"/>
    <property type="match status" value="1"/>
</dbReference>
<evidence type="ECO:0000256" key="8">
    <source>
        <dbReference type="ARBA" id="ARBA00023043"/>
    </source>
</evidence>
<dbReference type="GO" id="GO:0016787">
    <property type="term" value="F:hydrolase activity"/>
    <property type="evidence" value="ECO:0007669"/>
    <property type="project" value="UniProtKB-KW"/>
</dbReference>
<evidence type="ECO:0000256" key="2">
    <source>
        <dbReference type="ARBA" id="ARBA00009262"/>
    </source>
</evidence>
<dbReference type="InterPro" id="IPR047139">
    <property type="entry name" value="ANKZ1/VMS1"/>
</dbReference>
<dbReference type="EMBL" id="GBEZ01008114">
    <property type="protein sequence ID" value="JAC77399.1"/>
    <property type="molecule type" value="Transcribed_RNA"/>
</dbReference>
<evidence type="ECO:0000259" key="12">
    <source>
        <dbReference type="PROSITE" id="PS52044"/>
    </source>
</evidence>
<evidence type="ECO:0000256" key="1">
    <source>
        <dbReference type="ARBA" id="ARBA00004496"/>
    </source>
</evidence>